<dbReference type="PANTHER" id="PTHR42470:SF2">
    <property type="match status" value="1"/>
</dbReference>
<dbReference type="InterPro" id="IPR057684">
    <property type="entry name" value="DUF7924"/>
</dbReference>
<organism evidence="2 3">
    <name type="scientific">Zopfia rhizophila CBS 207.26</name>
    <dbReference type="NCBI Taxonomy" id="1314779"/>
    <lineage>
        <taxon>Eukaryota</taxon>
        <taxon>Fungi</taxon>
        <taxon>Dikarya</taxon>
        <taxon>Ascomycota</taxon>
        <taxon>Pezizomycotina</taxon>
        <taxon>Dothideomycetes</taxon>
        <taxon>Dothideomycetes incertae sedis</taxon>
        <taxon>Zopfiaceae</taxon>
        <taxon>Zopfia</taxon>
    </lineage>
</organism>
<dbReference type="PANTHER" id="PTHR42470">
    <property type="entry name" value="VAST DOMAIN-CONTAINING PROTEIN"/>
    <property type="match status" value="1"/>
</dbReference>
<protein>
    <recommendedName>
        <fullName evidence="1">DUF7924 domain-containing protein</fullName>
    </recommendedName>
</protein>
<keyword evidence="3" id="KW-1185">Reference proteome</keyword>
<sequence length="131" mass="14366">MTIAVRGVVELFRLAKREKEVDRQITAFSVSHDHRTVRIYGHYKLLSSSKARVLPSCEGAGKAAVPEHPALPDPSKSTSKLKAPVLHEIVGETTRTTVFKGKRYGTVTAVKIARRPTTEATARSGRTSLRS</sequence>
<dbReference type="AlphaFoldDB" id="A0A6A6EFV4"/>
<feature type="domain" description="DUF7924" evidence="1">
    <location>
        <begin position="1"/>
        <end position="50"/>
    </location>
</feature>
<accession>A0A6A6EFV4</accession>
<evidence type="ECO:0000313" key="2">
    <source>
        <dbReference type="EMBL" id="KAF2189955.1"/>
    </source>
</evidence>
<dbReference type="OrthoDB" id="5132737at2759"/>
<dbReference type="Pfam" id="PF25545">
    <property type="entry name" value="DUF7924"/>
    <property type="match status" value="1"/>
</dbReference>
<evidence type="ECO:0000259" key="1">
    <source>
        <dbReference type="Pfam" id="PF25545"/>
    </source>
</evidence>
<name>A0A6A6EFV4_9PEZI</name>
<evidence type="ECO:0000313" key="3">
    <source>
        <dbReference type="Proteomes" id="UP000800200"/>
    </source>
</evidence>
<dbReference type="EMBL" id="ML994620">
    <property type="protein sequence ID" value="KAF2189955.1"/>
    <property type="molecule type" value="Genomic_DNA"/>
</dbReference>
<proteinExistence type="predicted"/>
<dbReference type="Proteomes" id="UP000800200">
    <property type="component" value="Unassembled WGS sequence"/>
</dbReference>
<gene>
    <name evidence="2" type="ORF">K469DRAFT_561658</name>
</gene>
<reference evidence="2" key="1">
    <citation type="journal article" date="2020" name="Stud. Mycol.">
        <title>101 Dothideomycetes genomes: a test case for predicting lifestyles and emergence of pathogens.</title>
        <authorList>
            <person name="Haridas S."/>
            <person name="Albert R."/>
            <person name="Binder M."/>
            <person name="Bloem J."/>
            <person name="Labutti K."/>
            <person name="Salamov A."/>
            <person name="Andreopoulos B."/>
            <person name="Baker S."/>
            <person name="Barry K."/>
            <person name="Bills G."/>
            <person name="Bluhm B."/>
            <person name="Cannon C."/>
            <person name="Castanera R."/>
            <person name="Culley D."/>
            <person name="Daum C."/>
            <person name="Ezra D."/>
            <person name="Gonzalez J."/>
            <person name="Henrissat B."/>
            <person name="Kuo A."/>
            <person name="Liang C."/>
            <person name="Lipzen A."/>
            <person name="Lutzoni F."/>
            <person name="Magnuson J."/>
            <person name="Mondo S."/>
            <person name="Nolan M."/>
            <person name="Ohm R."/>
            <person name="Pangilinan J."/>
            <person name="Park H.-J."/>
            <person name="Ramirez L."/>
            <person name="Alfaro M."/>
            <person name="Sun H."/>
            <person name="Tritt A."/>
            <person name="Yoshinaga Y."/>
            <person name="Zwiers L.-H."/>
            <person name="Turgeon B."/>
            <person name="Goodwin S."/>
            <person name="Spatafora J."/>
            <person name="Crous P."/>
            <person name="Grigoriev I."/>
        </authorList>
    </citation>
    <scope>NUCLEOTIDE SEQUENCE</scope>
    <source>
        <strain evidence="2">CBS 207.26</strain>
    </source>
</reference>